<dbReference type="PANTHER" id="PTHR38104">
    <property type="match status" value="1"/>
</dbReference>
<evidence type="ECO:0000256" key="3">
    <source>
        <dbReference type="ARBA" id="ARBA00022475"/>
    </source>
</evidence>
<keyword evidence="3" id="KW-1003">Cell membrane</keyword>
<dbReference type="InterPro" id="IPR005572">
    <property type="entry name" value="Anti-sigma_E_RseA_N"/>
</dbReference>
<evidence type="ECO:0000256" key="6">
    <source>
        <dbReference type="ARBA" id="ARBA00023136"/>
    </source>
</evidence>
<feature type="domain" description="Anti sigma-E protein RseA N-terminal" evidence="7">
    <location>
        <begin position="11"/>
        <end position="85"/>
    </location>
</feature>
<dbReference type="SUPFAM" id="SSF89069">
    <property type="entry name" value="N-terminal, cytoplasmic domain of anti-sigmaE factor RseA"/>
    <property type="match status" value="1"/>
</dbReference>
<keyword evidence="6" id="KW-0472">Membrane</keyword>
<comment type="subcellular location">
    <subcellularLocation>
        <location evidence="1">Cell membrane</location>
        <topology evidence="1">Single-pass membrane protein</topology>
    </subcellularLocation>
</comment>
<dbReference type="GO" id="GO:0016989">
    <property type="term" value="F:sigma factor antagonist activity"/>
    <property type="evidence" value="ECO:0007669"/>
    <property type="project" value="InterPro"/>
</dbReference>
<evidence type="ECO:0000259" key="7">
    <source>
        <dbReference type="Pfam" id="PF03872"/>
    </source>
</evidence>
<dbReference type="InterPro" id="IPR026279">
    <property type="entry name" value="RseA"/>
</dbReference>
<dbReference type="Pfam" id="PF03873">
    <property type="entry name" value="RseA_C"/>
    <property type="match status" value="1"/>
</dbReference>
<dbReference type="Gene3D" id="1.10.10.880">
    <property type="entry name" value="Anti sigma-E protein RseA, N-terminal domain"/>
    <property type="match status" value="1"/>
</dbReference>
<sequence>MTKAHLNKLDNEALSALLDGEQHLTDAKIAEQDVTTFGRYALIGDAMRAQKNNNDIHIDISDRVALALESEPVYADFSQSKTQPQAITETVQDNKVVAFNWRKPVAQLAIAASVAMFAIVGVNTLPQSNNEQQSEIPLLQTTPLTGMASPVSYSSEPALENAEQGLRELQQQRIGALVLEHQRQARVANSLETAQTNTKASEEKN</sequence>
<protein>
    <recommendedName>
        <fullName evidence="10">Anti sigma-E protein RseA N-terminal domain-containing protein</fullName>
    </recommendedName>
</protein>
<evidence type="ECO:0000256" key="5">
    <source>
        <dbReference type="ARBA" id="ARBA00022989"/>
    </source>
</evidence>
<comment type="similarity">
    <text evidence="2">Belongs to the RseA family.</text>
</comment>
<dbReference type="InterPro" id="IPR052383">
    <property type="entry name" value="Anti-sigma-E_RseA-like"/>
</dbReference>
<dbReference type="PANTHER" id="PTHR38104:SF1">
    <property type="entry name" value="ANTI-SIGMA-E FACTOR RSEA"/>
    <property type="match status" value="1"/>
</dbReference>
<dbReference type="GO" id="GO:0005886">
    <property type="term" value="C:plasma membrane"/>
    <property type="evidence" value="ECO:0007669"/>
    <property type="project" value="UniProtKB-SubCell"/>
</dbReference>
<evidence type="ECO:0000256" key="4">
    <source>
        <dbReference type="ARBA" id="ARBA00022692"/>
    </source>
</evidence>
<comment type="caution">
    <text evidence="9">The sequence shown here is derived from an EMBL/GenBank/DDBJ whole genome shotgun (WGS) entry which is preliminary data.</text>
</comment>
<dbReference type="EMBL" id="LAZR01000414">
    <property type="protein sequence ID" value="KKN69956.1"/>
    <property type="molecule type" value="Genomic_DNA"/>
</dbReference>
<dbReference type="CDD" id="cd16328">
    <property type="entry name" value="RseA_N"/>
    <property type="match status" value="1"/>
</dbReference>
<gene>
    <name evidence="9" type="ORF">LCGC14_0435710</name>
</gene>
<feature type="domain" description="Anti sigma-E protein RseA C-terminal" evidence="8">
    <location>
        <begin position="135"/>
        <end position="187"/>
    </location>
</feature>
<dbReference type="Pfam" id="PF03872">
    <property type="entry name" value="RseA_N"/>
    <property type="match status" value="1"/>
</dbReference>
<keyword evidence="5" id="KW-1133">Transmembrane helix</keyword>
<name>A0A0F9V8T1_9ZZZZ</name>
<evidence type="ECO:0008006" key="10">
    <source>
        <dbReference type="Google" id="ProtNLM"/>
    </source>
</evidence>
<keyword evidence="4" id="KW-0812">Transmembrane</keyword>
<evidence type="ECO:0000256" key="2">
    <source>
        <dbReference type="ARBA" id="ARBA00005837"/>
    </source>
</evidence>
<dbReference type="InterPro" id="IPR036147">
    <property type="entry name" value="Anti-sigma_E_RseA_N_sf"/>
</dbReference>
<evidence type="ECO:0000256" key="1">
    <source>
        <dbReference type="ARBA" id="ARBA00004162"/>
    </source>
</evidence>
<evidence type="ECO:0000313" key="9">
    <source>
        <dbReference type="EMBL" id="KKN69956.1"/>
    </source>
</evidence>
<dbReference type="AlphaFoldDB" id="A0A0F9V8T1"/>
<reference evidence="9" key="1">
    <citation type="journal article" date="2015" name="Nature">
        <title>Complex archaea that bridge the gap between prokaryotes and eukaryotes.</title>
        <authorList>
            <person name="Spang A."/>
            <person name="Saw J.H."/>
            <person name="Jorgensen S.L."/>
            <person name="Zaremba-Niedzwiedzka K."/>
            <person name="Martijn J."/>
            <person name="Lind A.E."/>
            <person name="van Eijk R."/>
            <person name="Schleper C."/>
            <person name="Guy L."/>
            <person name="Ettema T.J."/>
        </authorList>
    </citation>
    <scope>NUCLEOTIDE SEQUENCE</scope>
</reference>
<evidence type="ECO:0000259" key="8">
    <source>
        <dbReference type="Pfam" id="PF03873"/>
    </source>
</evidence>
<dbReference type="PIRSF" id="PIRSF016938">
    <property type="entry name" value="RseA"/>
    <property type="match status" value="1"/>
</dbReference>
<organism evidence="9">
    <name type="scientific">marine sediment metagenome</name>
    <dbReference type="NCBI Taxonomy" id="412755"/>
    <lineage>
        <taxon>unclassified sequences</taxon>
        <taxon>metagenomes</taxon>
        <taxon>ecological metagenomes</taxon>
    </lineage>
</organism>
<proteinExistence type="inferred from homology"/>
<accession>A0A0F9V8T1</accession>
<dbReference type="InterPro" id="IPR005573">
    <property type="entry name" value="Anti-sigma_E_RseA_C"/>
</dbReference>